<dbReference type="InterPro" id="IPR001434">
    <property type="entry name" value="OmcB-like_DUF11"/>
</dbReference>
<organism evidence="3 4">
    <name type="scientific">Listeria grayi</name>
    <name type="common">Listeria murrayi</name>
    <dbReference type="NCBI Taxonomy" id="1641"/>
    <lineage>
        <taxon>Bacteria</taxon>
        <taxon>Bacillati</taxon>
        <taxon>Bacillota</taxon>
        <taxon>Bacilli</taxon>
        <taxon>Bacillales</taxon>
        <taxon>Listeriaceae</taxon>
        <taxon>Listeria</taxon>
    </lineage>
</organism>
<feature type="domain" description="DUF11" evidence="2">
    <location>
        <begin position="3517"/>
        <end position="3632"/>
    </location>
</feature>
<feature type="region of interest" description="Disordered" evidence="1">
    <location>
        <begin position="1"/>
        <end position="29"/>
    </location>
</feature>
<reference evidence="3 4" key="1">
    <citation type="submission" date="2018-06" db="EMBL/GenBank/DDBJ databases">
        <authorList>
            <consortium name="Pathogen Informatics"/>
            <person name="Doyle S."/>
        </authorList>
    </citation>
    <scope>NUCLEOTIDE SEQUENCE [LARGE SCALE GENOMIC DNA]</scope>
    <source>
        <strain evidence="4">NCTC 10815</strain>
    </source>
</reference>
<feature type="domain" description="DUF11" evidence="2">
    <location>
        <begin position="3371"/>
        <end position="3481"/>
    </location>
</feature>
<feature type="domain" description="DUF11" evidence="2">
    <location>
        <begin position="1897"/>
        <end position="2012"/>
    </location>
</feature>
<feature type="domain" description="DUF11" evidence="2">
    <location>
        <begin position="1627"/>
        <end position="1742"/>
    </location>
</feature>
<accession>A0A378MFJ0</accession>
<evidence type="ECO:0000256" key="1">
    <source>
        <dbReference type="SAM" id="MobiDB-lite"/>
    </source>
</evidence>
<feature type="domain" description="DUF11" evidence="2">
    <location>
        <begin position="1357"/>
        <end position="1472"/>
    </location>
</feature>
<dbReference type="NCBIfam" id="TIGR01451">
    <property type="entry name" value="B_ant_repeat"/>
    <property type="match status" value="20"/>
</dbReference>
<feature type="compositionally biased region" description="Polar residues" evidence="1">
    <location>
        <begin position="1"/>
        <end position="10"/>
    </location>
</feature>
<feature type="domain" description="DUF11" evidence="2">
    <location>
        <begin position="1751"/>
        <end position="1861"/>
    </location>
</feature>
<sequence>MSVESGTAPFTTGKDGDPGEDTSKDNDIVRSRDKVTYHYALTTASHDGEIYNNIEVKATLKMPVEEINGLGSVVNNNGKPYKSSVTGKTDFVTDEQTIKLDQTGRSKYFDFSYNVGFMPNGHKMPKPTVELKIMKVNGVPVAEPDTKEITTDKELTVSAKPITNMYADARFSVGEKFNTITQTEDKPNAHLQIGGFSVFAGIPKPGPNNSMSGVGYALPDTGKVKVEFTPSMIGSKGTVKVPENSSAMDVYRYGLLRNGSLDQPTAFDSYKANDLADILYKKLGYEEREGNGMPKIENLPNGNILVTYDIKDYKDIEFDSYFGDTVINTATAIIYSPLEGTDPNTIMTFRYAPTKASFSYQGEEKNVPVGRKYIDSWQIKRIDFDTVDPLRFENFRVMSNSNSNGSSERLSYRYGEKTQTMYLDTSLMNNWISPHFIFKMSGKDYWKSVSPQYSTKLVDEDGTIYTPTFKYGKLKGNDYSPEKVYSYTEDDYEWSSSLTGASAVMAVYDTKGKAVTIADSGSKNFTIGITGTFQDDLLRGTKSKDGQPYTVAASGFSYDKQGNKLQAVDTSKPSGLVPYEWDGVSNGFSGGKQAPFQKNFFLEPRYIGLDTVMPSSRGLKLKTIDQSFTVGMYLNWESGEIGEKAVVLKTTLPKGVTYDASTVKVPDFLKLTSKTPKVEELTDGSMVLTWTGTIDKQTEKLFGKYGSGSILEFTAMLDENEIGDSTRFSIGNSIDIPQAKFSASGNGYVEIGDDLLKEWGIVKSVSKKVLEQGDNFVYRLTTDIRTDEPQKNIKVLDVLPRNGELGSVINGSYHLSAIKTSSDDMEVFYTDKKVDRNADPNKLDISEANGWKKYTSGELPDETTAVFYTIPGPISSSKQGGQQAFIEFYITPTGNASGDIYRNTVTANSDDGLKLQGNMCRTAVVDRDIQGKAWIDGNKDGLVGASETVLKDVPIKLYKESDNGSLEEITENLEGDDITSLKTDENGNYLIKHLDEGNYRVGFDLSKELDTGNYFITKKGINASDPSSKIDENNKEGDYYLTDAYVLPATSKLTTDHFVLDNINAGITAFADFELKKNVLDKDGTDINNQNVHVDDVLTYQLTVKNPVAGSQVDDIQITDEIPQGLEYVKGTLKVNDKSIEDKYIDGQKLDYRVDKLAGASEYVVKFDVKVTNQAKGTLTNIAEAYGKDNGIDFSKEDSQEVASDSTPKITKSIEDKAAKYKLGDIVTYKIIASNEKGAPLNEVNIGDELTNDLDYVKGSTTINGQKVNDNIWSQDNKLTYTTSELVSGSNIEIVYKAKIKRVPTNGEIKNTAVMNGKNPWGTDKNVEDTVSLQSEMADNALTVKKTVETPTGESLNGKTVQVGDKMRYTIVATNQIAGTELSGVTIEDAIASELTVDKASLKVEDEAGNAVAYDGGIDGNNLSVVLEKLTHGHPVSVSFEVTVSEAASGEITNIATGKVPGNDETPEDNQKVDVPVTPSLKKTASVQEAKLGDTYEYQIEVGNEAGGGKWNNIAIRDQLPAELSYVAGSTKVNGQAVSDDAWAAGKYEATIASLTSGAKQTITYKVQVKQVPASGVLTNEVSAAGEQSDGKAVAATPASVDVTAGIPSGAFGVKKTVETPTGESLNGKTVQVGDKMRYTIVATNQIAGTELSGVTIEDAIASELTVDKASLKVEDEAGNAVAYDGGIDGNNLSVVLEKLTHGHPVSVSFEVTVSEAASGEITNIATGKVPGNDETPEDNQKVDVPVTPSLKKTASVQEAKLGDTYEYQIEVGNEAGGGKWNNIAIRDQLPAELSYVAGSTKVNGQAVSDDAWAAGKYEATIASLASGAKQTITYKVQVKQVPASGVLTNEVSAAGEQSDGKAVAATPASVDVTAGIPSGAFGVKKTVETPTGESLNGKTVQVGDKMRYTIVATNQIAGTELSGVTIEDAIASELTVDKASLKVEDEAGNAVAYDGGIDGNNLSVVLEKLTHGHPVSVSFEVTVSEAASGEITNIATGKVPGNDETPEDNQKVDVPVTPSLKKTASVQEAKLGDTYEYQIEVGNEAGGGKWNNIAICDQLPAELSYVAGSTKVNGQAVSDDAWAAGKYEATIASLASGAKQTITYKVQVKQVPASGVLTNEVSAAGEQSDGKAVAATPASVDVTAGIPSGAFGVKKTVETPTGESLNGKTVQVGDKMRYTIVATNQIAGTELSGVTIEDAIASELTVDKASLKVEDEAGNEVAYDGGIDGNNLSVVLEKLAHGHPVSVSFEVTVSEAASGEITNIATGKVPGNDETPEDNQKVDVPVTPSLKKIASVQEAKLGDTYEYQIEVGNEAGGGKWNNIAIRDQLPAELSYVAGSTKVNGQAVSDDAWAAGKYEATIASLASGAKQTITYKVQVKQVPASGVLTNEVSAAGEQSDGKAVAATPASVDVTAGIPSGAFGVKKTVETPTGESLNGKTVQVGDKMRYTIVATNQIAGTELSGVTIEDAIASELTVDKASLKVEDEAGNAVAYDGGIDGNNLSVVLEKLAHGHPVSVSFEVTVSEAASGEITNIATGKVPGNDETPEDNQKVDVPVTPSLKKIASVQEAKLGDTYEYQIEVGNEAGGGKWNNIAIRDQLPAELSYVAGSTKVNGQAVSDDAWAAGKYEATIASLASGAKQTITYKVQVKQVPASGVLTNEVSAAGEQSDGKAVAATPASVDVTAGIPSGAFGVKKTVETPTGESLNGKTVQVGDKMRYTIVATNQIAGTELSGVTIEDAIASELTVDKASLKVEDEAGNAVAYDGGIDGNNLSVVLEKLTHGHPVSVSFEVTVSEAASGEITNIATGKVPGNDETPEDNQKVDVPVTPSLKKTASVQEAKLGDTYEYQIEVGNEAGGGKWNNIAIRDQLPAELSYVAGSTKVNGQAVSDDAWAAGKYEATIASLASGAKQTITYKVQVKQVPASGVLTNEVSAAGEQSDGKAIAATPASVDVTAGIPSGAFGVKKTVETPTGESLNGKTVQVGDKMRYTIVATNQIAGTELSGVTIEDAIASELTVDKASLKVEDEAGNAVAYDGGIDGNNLSVVLEKLAHGHPVSVSFEVTVSEAASGEITNIATGKVPGNDETPEDNQKVDVPVTPSLKKIASVQEAKLGDTYEYQIEVGNEAGGGKWNNIAIRDQLPAELSYVAGSTKVNGQAVSDDAWAAGKYEATIASLASGAKQTITYKVQVKQVPASGVLTNEVSAAGEQSDGKAVAATPASVDVTAGIPSGAFGVKKTVETPTGESLNGKTVQVGDKMRYTIVATNQIAGTELSGVTIEDAIASELTVDKASLKVEDEAGNAVAYDGGIDGNNLSVVLEKLTHGHPVSVSFEVTVSEAASGEITNIATGKVPGNDETPEDNQKVDVPVTPSLKKTASVQEAKLGDTYEYQIEVGNEAGGGKWNNIAIRDQLPAELSYVAGSTKVNGQAVSDDAWAAGKYEATIASLASGAKQTITYKVQVKQVPASGVLTNEVSAAGEQSDGKAVAATPASVDVTAGIPSGAFGVKKTVETPTGESLNGKTVQVGDKMRYTIVATNQIAGTELSGVTIEDAIASELTVDKASLKVEDEAGNEVAYDGGIDGNNLSVVLEKLAHGHPVSVSFEVTVSEAASGEITNIATGKVPGNDETPEDNQKVDVPVTPSLKKTASVQEAKLGDTYEYQIEVGNEAGGGKWNNIAIRDQLPAELSYVAGSTKVNGQAVSDDAWAAGKYEATIASLASGAKQTITYKVQVKQVPASGVLTNEVSAAGEQSDGKAVAATPASVDVK</sequence>
<feature type="domain" description="DUF11" evidence="2">
    <location>
        <begin position="3247"/>
        <end position="3362"/>
    </location>
</feature>
<dbReference type="InterPro" id="IPR047589">
    <property type="entry name" value="DUF11_rpt"/>
</dbReference>
<dbReference type="NCBIfam" id="TIGR04226">
    <property type="entry name" value="RrgB_K2N_iso_D2"/>
    <property type="match status" value="20"/>
</dbReference>
<feature type="domain" description="DUF11" evidence="2">
    <location>
        <begin position="3641"/>
        <end position="3751"/>
    </location>
</feature>
<dbReference type="PANTHER" id="PTHR34819">
    <property type="entry name" value="LARGE CYSTEINE-RICH PERIPLASMIC PROTEIN OMCB"/>
    <property type="match status" value="1"/>
</dbReference>
<dbReference type="RefSeq" id="WP_115345925.1">
    <property type="nucleotide sequence ID" value="NZ_UGPG01000001.1"/>
</dbReference>
<dbReference type="InterPro" id="IPR051172">
    <property type="entry name" value="Chlamydia_OmcB"/>
</dbReference>
<feature type="domain" description="DUF11" evidence="2">
    <location>
        <begin position="2561"/>
        <end position="2671"/>
    </location>
</feature>
<dbReference type="InterPro" id="IPR013783">
    <property type="entry name" value="Ig-like_fold"/>
</dbReference>
<feature type="domain" description="DUF11" evidence="2">
    <location>
        <begin position="1481"/>
        <end position="1591"/>
    </location>
</feature>
<feature type="domain" description="DUF11" evidence="2">
    <location>
        <begin position="2437"/>
        <end position="2552"/>
    </location>
</feature>
<dbReference type="SUPFAM" id="SSF49401">
    <property type="entry name" value="Bacterial adhesins"/>
    <property type="match status" value="1"/>
</dbReference>
<dbReference type="EMBL" id="UGPG01000001">
    <property type="protein sequence ID" value="STY44293.1"/>
    <property type="molecule type" value="Genomic_DNA"/>
</dbReference>
<dbReference type="InterPro" id="IPR026466">
    <property type="entry name" value="Fim_isopep_form_D2_dom"/>
</dbReference>
<dbReference type="Proteomes" id="UP000254879">
    <property type="component" value="Unassembled WGS sequence"/>
</dbReference>
<gene>
    <name evidence="3" type="ORF">NCTC10815_01633</name>
</gene>
<feature type="domain" description="DUF11" evidence="2">
    <location>
        <begin position="2167"/>
        <end position="2282"/>
    </location>
</feature>
<feature type="region of interest" description="Disordered" evidence="1">
    <location>
        <begin position="1996"/>
        <end position="2015"/>
    </location>
</feature>
<dbReference type="Gene3D" id="2.60.40.740">
    <property type="match status" value="20"/>
</dbReference>
<feature type="domain" description="DUF11" evidence="2">
    <location>
        <begin position="2291"/>
        <end position="2401"/>
    </location>
</feature>
<dbReference type="Gene3D" id="2.60.40.10">
    <property type="entry name" value="Immunoglobulins"/>
    <property type="match status" value="1"/>
</dbReference>
<dbReference type="PANTHER" id="PTHR34819:SF3">
    <property type="entry name" value="CELL SURFACE PROTEIN"/>
    <property type="match status" value="1"/>
</dbReference>
<feature type="domain" description="DUF11" evidence="2">
    <location>
        <begin position="3101"/>
        <end position="3211"/>
    </location>
</feature>
<feature type="compositionally biased region" description="Basic and acidic residues" evidence="1">
    <location>
        <begin position="14"/>
        <end position="29"/>
    </location>
</feature>
<feature type="domain" description="DUF11" evidence="2">
    <location>
        <begin position="1087"/>
        <end position="1193"/>
    </location>
</feature>
<protein>
    <submittedName>
        <fullName evidence="3">Uncharacterized protein conserved in bacteria</fullName>
    </submittedName>
</protein>
<evidence type="ECO:0000259" key="2">
    <source>
        <dbReference type="Pfam" id="PF01345"/>
    </source>
</evidence>
<feature type="domain" description="DUF11" evidence="2">
    <location>
        <begin position="2707"/>
        <end position="2822"/>
    </location>
</feature>
<evidence type="ECO:0000313" key="3">
    <source>
        <dbReference type="EMBL" id="STY44293.1"/>
    </source>
</evidence>
<feature type="domain" description="DUF11" evidence="2">
    <location>
        <begin position="2831"/>
        <end position="2941"/>
    </location>
</feature>
<feature type="domain" description="DUF11" evidence="2">
    <location>
        <begin position="2021"/>
        <end position="2131"/>
    </location>
</feature>
<dbReference type="SUPFAM" id="SSF117074">
    <property type="entry name" value="Hypothetical protein PA1324"/>
    <property type="match status" value="1"/>
</dbReference>
<feature type="domain" description="DUF11" evidence="2">
    <location>
        <begin position="2977"/>
        <end position="3092"/>
    </location>
</feature>
<evidence type="ECO:0000313" key="4">
    <source>
        <dbReference type="Proteomes" id="UP000254879"/>
    </source>
</evidence>
<feature type="region of interest" description="Disordered" evidence="1">
    <location>
        <begin position="2806"/>
        <end position="2825"/>
    </location>
</feature>
<dbReference type="InterPro" id="IPR008966">
    <property type="entry name" value="Adhesion_dom_sf"/>
</dbReference>
<proteinExistence type="predicted"/>
<name>A0A378MFJ0_LISGR</name>
<dbReference type="Pfam" id="PF01345">
    <property type="entry name" value="DUF11"/>
    <property type="match status" value="19"/>
</dbReference>